<gene>
    <name evidence="1" type="ORF">PS896_05773</name>
</gene>
<reference evidence="1 2" key="1">
    <citation type="submission" date="2019-09" db="EMBL/GenBank/DDBJ databases">
        <authorList>
            <person name="Chandra G."/>
            <person name="Truman W A."/>
        </authorList>
    </citation>
    <scope>NUCLEOTIDE SEQUENCE [LARGE SCALE GENOMIC DNA]</scope>
    <source>
        <strain evidence="1">PS896</strain>
    </source>
</reference>
<evidence type="ECO:0000313" key="2">
    <source>
        <dbReference type="Proteomes" id="UP000377224"/>
    </source>
</evidence>
<dbReference type="Proteomes" id="UP000377224">
    <property type="component" value="Unassembled WGS sequence"/>
</dbReference>
<sequence length="80" mass="8378">MLDAIDQAVDRAFAGGAEGQHAGFVQEFFELQVGAGADQFNIEAEGVVDGFAANETQHLQIAGNAFERKGNVGSVCVQHA</sequence>
<evidence type="ECO:0000313" key="1">
    <source>
        <dbReference type="EMBL" id="VVP56958.1"/>
    </source>
</evidence>
<proteinExistence type="predicted"/>
<organism evidence="1 2">
    <name type="scientific">Pseudomonas fluorescens</name>
    <dbReference type="NCBI Taxonomy" id="294"/>
    <lineage>
        <taxon>Bacteria</taxon>
        <taxon>Pseudomonadati</taxon>
        <taxon>Pseudomonadota</taxon>
        <taxon>Gammaproteobacteria</taxon>
        <taxon>Pseudomonadales</taxon>
        <taxon>Pseudomonadaceae</taxon>
        <taxon>Pseudomonas</taxon>
    </lineage>
</organism>
<dbReference type="EMBL" id="CABVIN010000016">
    <property type="protein sequence ID" value="VVP56958.1"/>
    <property type="molecule type" value="Genomic_DNA"/>
</dbReference>
<protein>
    <submittedName>
        <fullName evidence="1">Uncharacterized protein</fullName>
    </submittedName>
</protein>
<name>A0A5E7Q5R1_PSEFL</name>
<accession>A0A5E7Q5R1</accession>
<dbReference type="AlphaFoldDB" id="A0A5E7Q5R1"/>